<dbReference type="SUPFAM" id="SSF50939">
    <property type="entry name" value="Sialidases"/>
    <property type="match status" value="1"/>
</dbReference>
<proteinExistence type="predicted"/>
<name>A0A396Z7N0_9LEPT</name>
<dbReference type="Gene3D" id="2.130.10.10">
    <property type="entry name" value="YVTN repeat-like/Quinoprotein amine dehydrogenase"/>
    <property type="match status" value="1"/>
</dbReference>
<accession>A0A396Z7N0</accession>
<organism evidence="1 2">
    <name type="scientific">Leptospira stimsonii</name>
    <dbReference type="NCBI Taxonomy" id="2202203"/>
    <lineage>
        <taxon>Bacteria</taxon>
        <taxon>Pseudomonadati</taxon>
        <taxon>Spirochaetota</taxon>
        <taxon>Spirochaetia</taxon>
        <taxon>Leptospirales</taxon>
        <taxon>Leptospiraceae</taxon>
        <taxon>Leptospira</taxon>
    </lineage>
</organism>
<dbReference type="Proteomes" id="UP000265798">
    <property type="component" value="Unassembled WGS sequence"/>
</dbReference>
<evidence type="ECO:0000313" key="1">
    <source>
        <dbReference type="EMBL" id="RHX89676.1"/>
    </source>
</evidence>
<comment type="caution">
    <text evidence="1">The sequence shown here is derived from an EMBL/GenBank/DDBJ whole genome shotgun (WGS) entry which is preliminary data.</text>
</comment>
<dbReference type="InterPro" id="IPR036278">
    <property type="entry name" value="Sialidase_sf"/>
</dbReference>
<gene>
    <name evidence="1" type="ORF">DLM75_11960</name>
</gene>
<dbReference type="RefSeq" id="WP_118968747.1">
    <property type="nucleotide sequence ID" value="NZ_QHCT01000003.1"/>
</dbReference>
<dbReference type="NCBIfam" id="NF047818">
    <property type="entry name" value="LIC11996_lipo"/>
    <property type="match status" value="1"/>
</dbReference>
<evidence type="ECO:0008006" key="3">
    <source>
        <dbReference type="Google" id="ProtNLM"/>
    </source>
</evidence>
<dbReference type="OrthoDB" id="337279at2"/>
<dbReference type="EMBL" id="QHCT01000003">
    <property type="protein sequence ID" value="RHX89676.1"/>
    <property type="molecule type" value="Genomic_DNA"/>
</dbReference>
<sequence>MQRFILILLILLQSQCYKFEENALDPNGTIGIIRTLLGVNLFGYTDFMLNKYQAFQRADIDTYISYSRRTFDGTDDPRNRVDLFIARENSTAVIPTNVPMVGDQLANLIGYGYIPGNLSNKYMFFFEVLNTLTSPDYYYWVGSTLPSAGSRMTFTKFSPVIPGEMIVGIGSYNVGAAEKIVFCEQPISASSTTCYNMDSDFSNRLTISAPINTKCSFVVRNGSSGNCLDSITASNFNFNSTSGTVAAFGALPVSLVSNYQGAPFNTFLGNLNFYFEPDLTLSHYVEHTNDSVRITSTPGDITSFGALTSPGTSNQQVLSAPGIRDTDVIYAVRGNNGSYLSFIATDSSGINKHFLYRTTDFGVNWVQINQSNFPIREAFYPQDTGPSNTAAFAHFVTMANGEKLHTFNNVEGDTMRHYVSTDFGTSWTLLETIFPSAE</sequence>
<dbReference type="InterPro" id="IPR015943">
    <property type="entry name" value="WD40/YVTN_repeat-like_dom_sf"/>
</dbReference>
<protein>
    <recommendedName>
        <fullName evidence="3">Exo-alpha-sialidase</fullName>
    </recommendedName>
</protein>
<evidence type="ECO:0000313" key="2">
    <source>
        <dbReference type="Proteomes" id="UP000265798"/>
    </source>
</evidence>
<reference evidence="2" key="1">
    <citation type="submission" date="2018-05" db="EMBL/GenBank/DDBJ databases">
        <title>Leptospira yasudae sp. nov. and Leptospira stimsonii sp. nov., two pathogenic species of the genus Leptospira isolated from environmental sources.</title>
        <authorList>
            <person name="Casanovas-Massana A."/>
            <person name="Hamond C."/>
            <person name="Santos L.A."/>
            <person name="Hacker K.P."/>
            <person name="Balassiano I."/>
            <person name="Medeiros M.A."/>
            <person name="Reis M.G."/>
            <person name="Ko A.I."/>
            <person name="Wunder E.A."/>
        </authorList>
    </citation>
    <scope>NUCLEOTIDE SEQUENCE [LARGE SCALE GENOMIC DNA]</scope>
    <source>
        <strain evidence="2">Yale</strain>
    </source>
</reference>
<dbReference type="AlphaFoldDB" id="A0A396Z7N0"/>